<protein>
    <recommendedName>
        <fullName evidence="1">Jacalin-type lectin domain-containing protein</fullName>
    </recommendedName>
</protein>
<dbReference type="EMBL" id="KI669659">
    <property type="protein sequence ID" value="ETM99109.1"/>
    <property type="molecule type" value="Genomic_DNA"/>
</dbReference>
<dbReference type="Gene3D" id="2.100.10.30">
    <property type="entry name" value="Jacalin-like lectin domain"/>
    <property type="match status" value="1"/>
</dbReference>
<dbReference type="InterPro" id="IPR001229">
    <property type="entry name" value="Jacalin-like_lectin_dom"/>
</dbReference>
<proteinExistence type="predicted"/>
<reference evidence="3" key="1">
    <citation type="submission" date="2011-12" db="EMBL/GenBank/DDBJ databases">
        <authorList>
            <consortium name="The Broad Institute Genome Sequencing Platform"/>
            <person name="Russ C."/>
            <person name="Tyler B."/>
            <person name="Panabieres F."/>
            <person name="Shan W."/>
            <person name="Tripathy S."/>
            <person name="Grunwald N."/>
            <person name="Machado M."/>
            <person name="Young S.K."/>
            <person name="Zeng Q."/>
            <person name="Gargeya S."/>
            <person name="Fitzgerald M."/>
            <person name="Haas B."/>
            <person name="Abouelleil A."/>
            <person name="Alvarado L."/>
            <person name="Arachchi H.M."/>
            <person name="Berlin A."/>
            <person name="Chapman S.B."/>
            <person name="Gearin G."/>
            <person name="Goldberg J."/>
            <person name="Griggs A."/>
            <person name="Gujja S."/>
            <person name="Hansen M."/>
            <person name="Heiman D."/>
            <person name="Howarth C."/>
            <person name="Larimer J."/>
            <person name="Lui A."/>
            <person name="MacDonald P.J.P."/>
            <person name="McCowen C."/>
            <person name="Montmayeur A."/>
            <person name="Murphy C."/>
            <person name="Neiman D."/>
            <person name="Pearson M."/>
            <person name="Priest M."/>
            <person name="Roberts A."/>
            <person name="Saif S."/>
            <person name="Shea T."/>
            <person name="Sisk P."/>
            <person name="Stolte C."/>
            <person name="Sykes S."/>
            <person name="Wortman J."/>
            <person name="Nusbaum C."/>
            <person name="Birren B."/>
        </authorList>
    </citation>
    <scope>NUCLEOTIDE SEQUENCE [LARGE SCALE GENOMIC DNA]</scope>
    <source>
        <strain evidence="3">INRA-310</strain>
    </source>
</reference>
<gene>
    <name evidence="2" type="ORF">PPTG_19081</name>
</gene>
<dbReference type="PROSITE" id="PS51752">
    <property type="entry name" value="JACALIN_LECTIN"/>
    <property type="match status" value="1"/>
</dbReference>
<dbReference type="Pfam" id="PF01419">
    <property type="entry name" value="Jacalin"/>
    <property type="match status" value="1"/>
</dbReference>
<accession>W2PGH2</accession>
<dbReference type="OMA" id="PREYVQW"/>
<evidence type="ECO:0000259" key="1">
    <source>
        <dbReference type="PROSITE" id="PS51752"/>
    </source>
</evidence>
<name>W2PGH2_PHYN3</name>
<dbReference type="SUPFAM" id="SSF51101">
    <property type="entry name" value="Mannose-binding lectins"/>
    <property type="match status" value="1"/>
</dbReference>
<dbReference type="RefSeq" id="XP_008915588.1">
    <property type="nucleotide sequence ID" value="XM_008917340.1"/>
</dbReference>
<dbReference type="VEuPathDB" id="FungiDB:PPTG_19081"/>
<organism evidence="2 3">
    <name type="scientific">Phytophthora nicotianae (strain INRA-310)</name>
    <name type="common">Phytophthora parasitica</name>
    <dbReference type="NCBI Taxonomy" id="761204"/>
    <lineage>
        <taxon>Eukaryota</taxon>
        <taxon>Sar</taxon>
        <taxon>Stramenopiles</taxon>
        <taxon>Oomycota</taxon>
        <taxon>Peronosporomycetes</taxon>
        <taxon>Peronosporales</taxon>
        <taxon>Peronosporaceae</taxon>
        <taxon>Phytophthora</taxon>
    </lineage>
</organism>
<evidence type="ECO:0000313" key="3">
    <source>
        <dbReference type="Proteomes" id="UP000018817"/>
    </source>
</evidence>
<reference evidence="2 3" key="2">
    <citation type="submission" date="2013-11" db="EMBL/GenBank/DDBJ databases">
        <title>The Genome Sequence of Phytophthora parasitica INRA-310.</title>
        <authorList>
            <consortium name="The Broad Institute Genomics Platform"/>
            <person name="Russ C."/>
            <person name="Tyler B."/>
            <person name="Panabieres F."/>
            <person name="Shan W."/>
            <person name="Tripathy S."/>
            <person name="Grunwald N."/>
            <person name="Machado M."/>
            <person name="Johnson C.S."/>
            <person name="Arredondo F."/>
            <person name="Hong C."/>
            <person name="Coffey M."/>
            <person name="Young S.K."/>
            <person name="Zeng Q."/>
            <person name="Gargeya S."/>
            <person name="Fitzgerald M."/>
            <person name="Abouelleil A."/>
            <person name="Alvarado L."/>
            <person name="Chapman S.B."/>
            <person name="Gainer-Dewar J."/>
            <person name="Goldberg J."/>
            <person name="Griggs A."/>
            <person name="Gujja S."/>
            <person name="Hansen M."/>
            <person name="Howarth C."/>
            <person name="Imamovic A."/>
            <person name="Ireland A."/>
            <person name="Larimer J."/>
            <person name="McCowan C."/>
            <person name="Murphy C."/>
            <person name="Pearson M."/>
            <person name="Poon T.W."/>
            <person name="Priest M."/>
            <person name="Roberts A."/>
            <person name="Saif S."/>
            <person name="Shea T."/>
            <person name="Sykes S."/>
            <person name="Wortman J."/>
            <person name="Nusbaum C."/>
            <person name="Birren B."/>
        </authorList>
    </citation>
    <scope>NUCLEOTIDE SEQUENCE [LARGE SCALE GENOMIC DNA]</scope>
    <source>
        <strain evidence="2 3">INRA-310</strain>
    </source>
</reference>
<dbReference type="Proteomes" id="UP000018817">
    <property type="component" value="Unassembled WGS sequence"/>
</dbReference>
<dbReference type="GeneID" id="20187892"/>
<feature type="domain" description="Jacalin-type lectin" evidence="1">
    <location>
        <begin position="44"/>
        <end position="187"/>
    </location>
</feature>
<dbReference type="AlphaFoldDB" id="W2PGH2"/>
<dbReference type="STRING" id="761204.W2PGH2"/>
<evidence type="ECO:0000313" key="2">
    <source>
        <dbReference type="EMBL" id="ETM99109.1"/>
    </source>
</evidence>
<dbReference type="InterPro" id="IPR036404">
    <property type="entry name" value="Jacalin-like_lectin_dom_sf"/>
</dbReference>
<dbReference type="OrthoDB" id="107091at2759"/>
<dbReference type="PANTHER" id="PTHR46506">
    <property type="entry name" value="OS05G0143600 PROTEIN"/>
    <property type="match status" value="1"/>
</dbReference>
<dbReference type="SMART" id="SM00915">
    <property type="entry name" value="Jacalin"/>
    <property type="match status" value="1"/>
</dbReference>
<sequence>MTYAFENGRLRVDINKRGSGWPARSPDCNPIKNVWSAMAAKNGVQLSQTFGGPHGTKYSDLDIASSGQTVQAITIRTGERVNAVSLDITDPSGQKSTLYHGGGGGDPNTLTLGAGEFITGIEAHWGEKDSHTRIKYIQFTTSSGKTISGGSPTKDIGKDSAPAGYQLGGFVGTCGKELDSVGAIWTSITPVA</sequence>